<proteinExistence type="inferred from homology"/>
<reference evidence="7" key="1">
    <citation type="submission" date="2020-11" db="EMBL/GenBank/DDBJ databases">
        <authorList>
            <consortium name="DOE Joint Genome Institute"/>
            <person name="Ahrendt S."/>
            <person name="Riley R."/>
            <person name="Andreopoulos W."/>
            <person name="Labutti K."/>
            <person name="Pangilinan J."/>
            <person name="Ruiz-Duenas F.J."/>
            <person name="Barrasa J.M."/>
            <person name="Sanchez-Garcia M."/>
            <person name="Camarero S."/>
            <person name="Miyauchi S."/>
            <person name="Serrano A."/>
            <person name="Linde D."/>
            <person name="Babiker R."/>
            <person name="Drula E."/>
            <person name="Ayuso-Fernandez I."/>
            <person name="Pacheco R."/>
            <person name="Padilla G."/>
            <person name="Ferreira P."/>
            <person name="Barriuso J."/>
            <person name="Kellner H."/>
            <person name="Castanera R."/>
            <person name="Alfaro M."/>
            <person name="Ramirez L."/>
            <person name="Pisabarro A.G."/>
            <person name="Kuo A."/>
            <person name="Tritt A."/>
            <person name="Lipzen A."/>
            <person name="He G."/>
            <person name="Yan M."/>
            <person name="Ng V."/>
            <person name="Cullen D."/>
            <person name="Martin F."/>
            <person name="Rosso M.-N."/>
            <person name="Henrissat B."/>
            <person name="Hibbett D."/>
            <person name="Martinez A.T."/>
            <person name="Grigoriev I.V."/>
        </authorList>
    </citation>
    <scope>NUCLEOTIDE SEQUENCE</scope>
    <source>
        <strain evidence="7">CIRM-BRFM 674</strain>
    </source>
</reference>
<dbReference type="Gene3D" id="3.30.160.20">
    <property type="match status" value="1"/>
</dbReference>
<feature type="compositionally biased region" description="Basic residues" evidence="5">
    <location>
        <begin position="251"/>
        <end position="260"/>
    </location>
</feature>
<dbReference type="Pfam" id="PF00472">
    <property type="entry name" value="RF-1"/>
    <property type="match status" value="1"/>
</dbReference>
<sequence length="277" mass="31182">MSISPALKAANRSAYRDVLRAASLTFSGDPVVLHAFRAKIRTDISQGVTDAESIQKQSQFAREIADVLRRNVVQGTRVQSPEESEGDGVYRIRMTKHTELGDNDSIKNPPPMESGRSARRREKGEPHKVPLDAAPVEAFSAPSNSAPPRYFSSLKKAHQERVIPELREEDLEEQFVRGSGPGGQSINKTENNVQLLHKPTGLRVSCQDTRSLAQNRKLARRWLLEKLDKLVNPGLSKEELKAAKQRERERQRRKKAKKKAKQNEQSEQNDSHADSEH</sequence>
<dbReference type="InterPro" id="IPR045853">
    <property type="entry name" value="Pep_chain_release_fac_I_sf"/>
</dbReference>
<keyword evidence="4" id="KW-0496">Mitochondrion</keyword>
<dbReference type="GO" id="GO:0005739">
    <property type="term" value="C:mitochondrion"/>
    <property type="evidence" value="ECO:0007669"/>
    <property type="project" value="UniProtKB-SubCell"/>
</dbReference>
<dbReference type="Proteomes" id="UP000807469">
    <property type="component" value="Unassembled WGS sequence"/>
</dbReference>
<feature type="region of interest" description="Disordered" evidence="5">
    <location>
        <begin position="97"/>
        <end position="131"/>
    </location>
</feature>
<dbReference type="InterPro" id="IPR045298">
    <property type="entry name" value="Complex1_LYR_LYRM7"/>
</dbReference>
<keyword evidence="8" id="KW-1185">Reference proteome</keyword>
<dbReference type="OrthoDB" id="277888at2759"/>
<evidence type="ECO:0000259" key="6">
    <source>
        <dbReference type="Pfam" id="PF00472"/>
    </source>
</evidence>
<evidence type="ECO:0000256" key="3">
    <source>
        <dbReference type="ARBA" id="ARBA00022946"/>
    </source>
</evidence>
<name>A0A9P5YX59_9AGAR</name>
<feature type="domain" description="Prokaryotic-type class I peptide chain release factors" evidence="6">
    <location>
        <begin position="165"/>
        <end position="263"/>
    </location>
</feature>
<dbReference type="GO" id="GO:0034551">
    <property type="term" value="P:mitochondrial respiratory chain complex III assembly"/>
    <property type="evidence" value="ECO:0007669"/>
    <property type="project" value="InterPro"/>
</dbReference>
<protein>
    <recommendedName>
        <fullName evidence="6">Prokaryotic-type class I peptide chain release factors domain-containing protein</fullName>
    </recommendedName>
</protein>
<comment type="caution">
    <text evidence="7">The sequence shown here is derived from an EMBL/GenBank/DDBJ whole genome shotgun (WGS) entry which is preliminary data.</text>
</comment>
<keyword evidence="3" id="KW-0809">Transit peptide</keyword>
<feature type="region of interest" description="Disordered" evidence="5">
    <location>
        <begin position="233"/>
        <end position="277"/>
    </location>
</feature>
<gene>
    <name evidence="7" type="ORF">BDN70DRAFT_178493</name>
</gene>
<evidence type="ECO:0000256" key="5">
    <source>
        <dbReference type="SAM" id="MobiDB-lite"/>
    </source>
</evidence>
<evidence type="ECO:0000256" key="2">
    <source>
        <dbReference type="ARBA" id="ARBA00010835"/>
    </source>
</evidence>
<evidence type="ECO:0000313" key="7">
    <source>
        <dbReference type="EMBL" id="KAF9476325.1"/>
    </source>
</evidence>
<dbReference type="EMBL" id="MU155298">
    <property type="protein sequence ID" value="KAF9476325.1"/>
    <property type="molecule type" value="Genomic_DNA"/>
</dbReference>
<evidence type="ECO:0000256" key="1">
    <source>
        <dbReference type="ARBA" id="ARBA00004173"/>
    </source>
</evidence>
<evidence type="ECO:0000256" key="4">
    <source>
        <dbReference type="ARBA" id="ARBA00023128"/>
    </source>
</evidence>
<feature type="compositionally biased region" description="Basic and acidic residues" evidence="5">
    <location>
        <begin position="236"/>
        <end position="250"/>
    </location>
</feature>
<dbReference type="GO" id="GO:0032543">
    <property type="term" value="P:mitochondrial translation"/>
    <property type="evidence" value="ECO:0007669"/>
    <property type="project" value="UniProtKB-ARBA"/>
</dbReference>
<comment type="similarity">
    <text evidence="2">Belongs to the prokaryotic/mitochondrial release factor family.</text>
</comment>
<comment type="subcellular location">
    <subcellularLocation>
        <location evidence="1">Mitochondrion</location>
    </subcellularLocation>
</comment>
<dbReference type="PANTHER" id="PTHR46203">
    <property type="entry name" value="PROBABLE PEPTIDE CHAIN RELEASE FACTOR C12ORF65"/>
    <property type="match status" value="1"/>
</dbReference>
<dbReference type="InterPro" id="IPR000352">
    <property type="entry name" value="Pep_chain_release_fac_I"/>
</dbReference>
<dbReference type="InterPro" id="IPR052405">
    <property type="entry name" value="Mito_Transl_Release_Factor"/>
</dbReference>
<dbReference type="CDD" id="cd20267">
    <property type="entry name" value="Complex1_LYR_LYRM7"/>
    <property type="match status" value="1"/>
</dbReference>
<accession>A0A9P5YX59</accession>
<dbReference type="AlphaFoldDB" id="A0A9P5YX59"/>
<organism evidence="7 8">
    <name type="scientific">Pholiota conissans</name>
    <dbReference type="NCBI Taxonomy" id="109636"/>
    <lineage>
        <taxon>Eukaryota</taxon>
        <taxon>Fungi</taxon>
        <taxon>Dikarya</taxon>
        <taxon>Basidiomycota</taxon>
        <taxon>Agaricomycotina</taxon>
        <taxon>Agaricomycetes</taxon>
        <taxon>Agaricomycetidae</taxon>
        <taxon>Agaricales</taxon>
        <taxon>Agaricineae</taxon>
        <taxon>Strophariaceae</taxon>
        <taxon>Pholiota</taxon>
    </lineage>
</organism>
<dbReference type="PANTHER" id="PTHR46203:SF1">
    <property type="entry name" value="MITOCHONDRIAL TRANSLATION RELEASE FACTOR IN RESCUE"/>
    <property type="match status" value="1"/>
</dbReference>
<feature type="compositionally biased region" description="Basic and acidic residues" evidence="5">
    <location>
        <begin position="261"/>
        <end position="277"/>
    </location>
</feature>
<dbReference type="SUPFAM" id="SSF75620">
    <property type="entry name" value="Release factor"/>
    <property type="match status" value="1"/>
</dbReference>
<evidence type="ECO:0000313" key="8">
    <source>
        <dbReference type="Proteomes" id="UP000807469"/>
    </source>
</evidence>
<dbReference type="GO" id="GO:0003747">
    <property type="term" value="F:translation release factor activity"/>
    <property type="evidence" value="ECO:0007669"/>
    <property type="project" value="InterPro"/>
</dbReference>